<reference evidence="1 2" key="1">
    <citation type="journal article" date="2011" name="J. Bacteriol.">
        <title>Draft genome sequence of Caloramator australicus strain RC3T, a thermoanaerobe from the Great Artesian Basin of Australia.</title>
        <authorList>
            <person name="Ogg C.D."/>
            <person name="Patel B.K.C."/>
        </authorList>
    </citation>
    <scope>NUCLEOTIDE SEQUENCE [LARGE SCALE GENOMIC DNA]</scope>
    <source>
        <strain evidence="1 2">RC3</strain>
    </source>
</reference>
<dbReference type="Pfam" id="PF04402">
    <property type="entry name" value="SIMPL"/>
    <property type="match status" value="1"/>
</dbReference>
<dbReference type="EMBL" id="CAKP01000082">
    <property type="protein sequence ID" value="CCJ33599.1"/>
    <property type="molecule type" value="Genomic_DNA"/>
</dbReference>
<organism evidence="1 2">
    <name type="scientific">Caloramator australicus RC3</name>
    <dbReference type="NCBI Taxonomy" id="857293"/>
    <lineage>
        <taxon>Bacteria</taxon>
        <taxon>Bacillati</taxon>
        <taxon>Bacillota</taxon>
        <taxon>Clostridia</taxon>
        <taxon>Eubacteriales</taxon>
        <taxon>Clostridiaceae</taxon>
        <taxon>Caloramator</taxon>
    </lineage>
</organism>
<evidence type="ECO:0000313" key="1">
    <source>
        <dbReference type="EMBL" id="CCJ33599.1"/>
    </source>
</evidence>
<dbReference type="STRING" id="857293.CAAU_1515"/>
<dbReference type="eggNOG" id="COG2859">
    <property type="taxonomic scope" value="Bacteria"/>
</dbReference>
<dbReference type="AlphaFoldDB" id="I7K7T7"/>
<gene>
    <name evidence="1" type="ORF">CAAU_1515</name>
</gene>
<sequence>MEVTRVIVIQLKPTKEQKIILRHLTYSASKLWNVANYNIKQGNIKPKELKPTLKENFWYKNLHSQYYYTKIADLKVDMLGLATKDAMQRAEQIAKNTGIKIGKLKSAKMGVFQITAPYSTEVSDYGIFDTMSINKEITAVVNCEFEIKD</sequence>
<dbReference type="Proteomes" id="UP000007652">
    <property type="component" value="Unassembled WGS sequence"/>
</dbReference>
<comment type="caution">
    <text evidence="1">The sequence shown here is derived from an EMBL/GenBank/DDBJ whole genome shotgun (WGS) entry which is preliminary data.</text>
</comment>
<protein>
    <submittedName>
        <fullName evidence="1">Uncharacterized protein</fullName>
    </submittedName>
</protein>
<name>I7K7T7_9CLOT</name>
<proteinExistence type="predicted"/>
<dbReference type="eggNOG" id="COG0675">
    <property type="taxonomic scope" value="Bacteria"/>
</dbReference>
<dbReference type="Gene3D" id="3.30.110.170">
    <property type="entry name" value="Protein of unknown function (DUF541), domain 1"/>
    <property type="match status" value="1"/>
</dbReference>
<evidence type="ECO:0000313" key="2">
    <source>
        <dbReference type="Proteomes" id="UP000007652"/>
    </source>
</evidence>
<accession>I7K7T7</accession>
<keyword evidence="2" id="KW-1185">Reference proteome</keyword>
<dbReference type="RefSeq" id="WP_008908863.1">
    <property type="nucleotide sequence ID" value="NZ_CAKP01000082.1"/>
</dbReference>
<dbReference type="InterPro" id="IPR007497">
    <property type="entry name" value="SIMPL/DUF541"/>
</dbReference>